<proteinExistence type="predicted"/>
<dbReference type="GeneID" id="28732204"/>
<dbReference type="VEuPathDB" id="FungiDB:AB675_11473"/>
<dbReference type="EMBL" id="LFJN01000013">
    <property type="protein sequence ID" value="KPI39921.1"/>
    <property type="molecule type" value="Genomic_DNA"/>
</dbReference>
<dbReference type="Proteomes" id="UP000038010">
    <property type="component" value="Unassembled WGS sequence"/>
</dbReference>
<comment type="caution">
    <text evidence="3">The sequence shown here is derived from an EMBL/GenBank/DDBJ whole genome shotgun (WGS) entry which is preliminary data.</text>
</comment>
<dbReference type="Pfam" id="PF20233">
    <property type="entry name" value="DUF6590"/>
    <property type="match status" value="1"/>
</dbReference>
<dbReference type="InterPro" id="IPR046497">
    <property type="entry name" value="DUF6590"/>
</dbReference>
<feature type="region of interest" description="Disordered" evidence="1">
    <location>
        <begin position="1"/>
        <end position="146"/>
    </location>
</feature>
<dbReference type="RefSeq" id="XP_017999884.1">
    <property type="nucleotide sequence ID" value="XM_018140323.1"/>
</dbReference>
<protein>
    <recommendedName>
        <fullName evidence="2">DUF6590 domain-containing protein</fullName>
    </recommendedName>
</protein>
<sequence>MAEQEGNPNPYDPYTSRYDGSVFDPAAGSAFEDGEVDGAAQLQGADNNAPNLAAGAGSDDTPGAARPGRRRSIGQVADPEDGGGKRRQSGDGETAGENRLNDDTVMATGGTPQPADSSQPVDGRVQALQGQAAQQPEQPSDDQYDFVRTDGYEGLRDQGINPNFAAVVASEVQPGDIILVYAYDRVLGHETIRTAQIEVKANIQDHNGTPCYGQIKSNGTVFYGNDRLESYNVPPNHGIIHHTRPVIEKSRPMVIVRRTQGTLICLPMYTHGGQGLNGKKDFEIPDYVNVIDSRTEPGAQANLRLTKNLGIYFPLKVTGTAYTPHPESCIKLTHPYAFSYGIGVKKVGKMEPACLKRLKIYAMLRAFSLNLADIGPPTDVVGRRIEEDEAKRNRARVNPRLTKVQIEDLFNDRLQADADQFDVDFPQGEWRTRFVQNNNSEGGLQAIVTSAAEQYPGRPDLQPRIDQLRHAATSVQGFRMPTNGDPLTGTNLLAILLAWKRIYTQAFSNQLD</sequence>
<evidence type="ECO:0000259" key="2">
    <source>
        <dbReference type="Pfam" id="PF20233"/>
    </source>
</evidence>
<evidence type="ECO:0000313" key="3">
    <source>
        <dbReference type="EMBL" id="KPI39921.1"/>
    </source>
</evidence>
<gene>
    <name evidence="3" type="ORF">AB675_11473</name>
</gene>
<evidence type="ECO:0000313" key="4">
    <source>
        <dbReference type="Proteomes" id="UP000038010"/>
    </source>
</evidence>
<accession>A0A0N0NM10</accession>
<feature type="domain" description="DUF6590" evidence="2">
    <location>
        <begin position="244"/>
        <end position="358"/>
    </location>
</feature>
<name>A0A0N0NM10_9EURO</name>
<dbReference type="AlphaFoldDB" id="A0A0N0NM10"/>
<dbReference type="OrthoDB" id="3438983at2759"/>
<keyword evidence="4" id="KW-1185">Reference proteome</keyword>
<organism evidence="3 4">
    <name type="scientific">Cyphellophora attinorum</name>
    <dbReference type="NCBI Taxonomy" id="1664694"/>
    <lineage>
        <taxon>Eukaryota</taxon>
        <taxon>Fungi</taxon>
        <taxon>Dikarya</taxon>
        <taxon>Ascomycota</taxon>
        <taxon>Pezizomycotina</taxon>
        <taxon>Eurotiomycetes</taxon>
        <taxon>Chaetothyriomycetidae</taxon>
        <taxon>Chaetothyriales</taxon>
        <taxon>Cyphellophoraceae</taxon>
        <taxon>Cyphellophora</taxon>
    </lineage>
</organism>
<feature type="compositionally biased region" description="Polar residues" evidence="1">
    <location>
        <begin position="128"/>
        <end position="138"/>
    </location>
</feature>
<evidence type="ECO:0000256" key="1">
    <source>
        <dbReference type="SAM" id="MobiDB-lite"/>
    </source>
</evidence>
<feature type="compositionally biased region" description="Polar residues" evidence="1">
    <location>
        <begin position="110"/>
        <end position="120"/>
    </location>
</feature>
<reference evidence="3 4" key="1">
    <citation type="submission" date="2015-06" db="EMBL/GenBank/DDBJ databases">
        <title>Draft genome of the ant-associated black yeast Phialophora attae CBS 131958.</title>
        <authorList>
            <person name="Moreno L.F."/>
            <person name="Stielow B.J."/>
            <person name="de Hoog S."/>
            <person name="Vicente V.A."/>
            <person name="Weiss V.A."/>
            <person name="de Vries M."/>
            <person name="Cruz L.M."/>
            <person name="Souza E.M."/>
        </authorList>
    </citation>
    <scope>NUCLEOTIDE SEQUENCE [LARGE SCALE GENOMIC DNA]</scope>
    <source>
        <strain evidence="3 4">CBS 131958</strain>
    </source>
</reference>